<evidence type="ECO:0000256" key="1">
    <source>
        <dbReference type="SAM" id="MobiDB-lite"/>
    </source>
</evidence>
<reference evidence="2 3" key="1">
    <citation type="journal article" date="2019" name="Int. J. Syst. Evol. Microbiol.">
        <title>The Global Catalogue of Microorganisms (GCM) 10K type strain sequencing project: providing services to taxonomists for standard genome sequencing and annotation.</title>
        <authorList>
            <consortium name="The Broad Institute Genomics Platform"/>
            <consortium name="The Broad Institute Genome Sequencing Center for Infectious Disease"/>
            <person name="Wu L."/>
            <person name="Ma J."/>
        </authorList>
    </citation>
    <scope>NUCLEOTIDE SEQUENCE [LARGE SCALE GENOMIC DNA]</scope>
    <source>
        <strain evidence="2 3">JCM 6835</strain>
    </source>
</reference>
<evidence type="ECO:0000313" key="3">
    <source>
        <dbReference type="Proteomes" id="UP001501666"/>
    </source>
</evidence>
<organism evidence="2 3">
    <name type="scientific">Nonomuraea recticatena</name>
    <dbReference type="NCBI Taxonomy" id="46178"/>
    <lineage>
        <taxon>Bacteria</taxon>
        <taxon>Bacillati</taxon>
        <taxon>Actinomycetota</taxon>
        <taxon>Actinomycetes</taxon>
        <taxon>Streptosporangiales</taxon>
        <taxon>Streptosporangiaceae</taxon>
        <taxon>Nonomuraea</taxon>
    </lineage>
</organism>
<feature type="region of interest" description="Disordered" evidence="1">
    <location>
        <begin position="59"/>
        <end position="81"/>
    </location>
</feature>
<sequence>MRKGSRSRRSTFIWVTSKVAELIMRADRSDSYDPCAVEADTCPLLTCADMRNNGWHDADHRGERGWQTAGGAAGPYDEADE</sequence>
<keyword evidence="3" id="KW-1185">Reference proteome</keyword>
<protein>
    <submittedName>
        <fullName evidence="2">Uncharacterized protein</fullName>
    </submittedName>
</protein>
<accession>A0ABN3RZY3</accession>
<dbReference type="Proteomes" id="UP001501666">
    <property type="component" value="Unassembled WGS sequence"/>
</dbReference>
<comment type="caution">
    <text evidence="2">The sequence shown here is derived from an EMBL/GenBank/DDBJ whole genome shotgun (WGS) entry which is preliminary data.</text>
</comment>
<gene>
    <name evidence="2" type="ORF">GCM10010412_035500</name>
</gene>
<dbReference type="EMBL" id="BAAATE010000008">
    <property type="protein sequence ID" value="GAA2662069.1"/>
    <property type="molecule type" value="Genomic_DNA"/>
</dbReference>
<evidence type="ECO:0000313" key="2">
    <source>
        <dbReference type="EMBL" id="GAA2662069.1"/>
    </source>
</evidence>
<proteinExistence type="predicted"/>
<name>A0ABN3RZY3_9ACTN</name>